<name>A0ABR5SBB8_9BACT</name>
<accession>A0ABR5SBB8</accession>
<reference evidence="1 2" key="1">
    <citation type="submission" date="2015-11" db="EMBL/GenBank/DDBJ databases">
        <authorList>
            <person name="Lin W."/>
        </authorList>
    </citation>
    <scope>NUCLEOTIDE SEQUENCE [LARGE SCALE GENOMIC DNA]</scope>
    <source>
        <strain evidence="1 2">HCH-1</strain>
    </source>
</reference>
<proteinExistence type="predicted"/>
<evidence type="ECO:0000313" key="1">
    <source>
        <dbReference type="EMBL" id="KWT75936.1"/>
    </source>
</evidence>
<dbReference type="EMBL" id="LNQR01000128">
    <property type="protein sequence ID" value="KWT75936.1"/>
    <property type="molecule type" value="Genomic_DNA"/>
</dbReference>
<keyword evidence="2" id="KW-1185">Reference proteome</keyword>
<protein>
    <submittedName>
        <fullName evidence="1">Uncharacterized protein</fullName>
    </submittedName>
</protein>
<gene>
    <name evidence="1" type="ORF">ASN18_3176</name>
</gene>
<evidence type="ECO:0000313" key="2">
    <source>
        <dbReference type="Proteomes" id="UP000060487"/>
    </source>
</evidence>
<sequence length="134" mass="15728">MDFSNTYITMCEKALFLQQAWEITYADYYCDRSATFATRDGNAGISIVDDTVLIDVLNQDFKRSKAVWLPRQDQLQELLNITDPFAIIHMLNEFTGTVDNAARERWQSMEQLLLCAYALHKQKRHWTGDNWIER</sequence>
<dbReference type="RefSeq" id="WP_085053781.1">
    <property type="nucleotide sequence ID" value="NZ_LNQR01000128.1"/>
</dbReference>
<organism evidence="1 2">
    <name type="scientific">Candidatus Magnetominusculus xianensis</name>
    <dbReference type="NCBI Taxonomy" id="1748249"/>
    <lineage>
        <taxon>Bacteria</taxon>
        <taxon>Pseudomonadati</taxon>
        <taxon>Nitrospirota</taxon>
        <taxon>Nitrospiria</taxon>
        <taxon>Nitrospirales</taxon>
        <taxon>Nitrospiraceae</taxon>
        <taxon>Candidatus Magnetominusculus</taxon>
    </lineage>
</organism>
<dbReference type="Proteomes" id="UP000060487">
    <property type="component" value="Unassembled WGS sequence"/>
</dbReference>
<comment type="caution">
    <text evidence="1">The sequence shown here is derived from an EMBL/GenBank/DDBJ whole genome shotgun (WGS) entry which is preliminary data.</text>
</comment>